<feature type="domain" description="CAAX prenyl protease 2/Lysostaphin resistance protein A-like" evidence="2">
    <location>
        <begin position="150"/>
        <end position="245"/>
    </location>
</feature>
<name>A0A4R1QSB7_9FIRM</name>
<dbReference type="GO" id="GO:0004175">
    <property type="term" value="F:endopeptidase activity"/>
    <property type="evidence" value="ECO:0007669"/>
    <property type="project" value="UniProtKB-ARBA"/>
</dbReference>
<keyword evidence="3" id="KW-0378">Hydrolase</keyword>
<dbReference type="Pfam" id="PF02517">
    <property type="entry name" value="Rce1-like"/>
    <property type="match status" value="1"/>
</dbReference>
<keyword evidence="4" id="KW-1185">Reference proteome</keyword>
<dbReference type="InterPro" id="IPR042150">
    <property type="entry name" value="MmRce1-like"/>
</dbReference>
<feature type="transmembrane region" description="Helical" evidence="1">
    <location>
        <begin position="255"/>
        <end position="271"/>
    </location>
</feature>
<evidence type="ECO:0000313" key="4">
    <source>
        <dbReference type="Proteomes" id="UP000295718"/>
    </source>
</evidence>
<evidence type="ECO:0000256" key="1">
    <source>
        <dbReference type="SAM" id="Phobius"/>
    </source>
</evidence>
<keyword evidence="1" id="KW-0812">Transmembrane</keyword>
<accession>A0A4R1QSB7</accession>
<feature type="transmembrane region" description="Helical" evidence="1">
    <location>
        <begin position="209"/>
        <end position="228"/>
    </location>
</feature>
<keyword evidence="1" id="KW-1133">Transmembrane helix</keyword>
<protein>
    <submittedName>
        <fullName evidence="3">CAAX prenyl protease-like protein</fullName>
    </submittedName>
</protein>
<feature type="transmembrane region" description="Helical" evidence="1">
    <location>
        <begin position="69"/>
        <end position="88"/>
    </location>
</feature>
<proteinExistence type="predicted"/>
<feature type="non-terminal residue" evidence="3">
    <location>
        <position position="1"/>
    </location>
</feature>
<organism evidence="3 4">
    <name type="scientific">Kineothrix alysoides</name>
    <dbReference type="NCBI Taxonomy" id="1469948"/>
    <lineage>
        <taxon>Bacteria</taxon>
        <taxon>Bacillati</taxon>
        <taxon>Bacillota</taxon>
        <taxon>Clostridia</taxon>
        <taxon>Lachnospirales</taxon>
        <taxon>Lachnospiraceae</taxon>
        <taxon>Kineothrix</taxon>
    </lineage>
</organism>
<dbReference type="RefSeq" id="WP_132038579.1">
    <property type="nucleotide sequence ID" value="NZ_SLUO01000027.1"/>
</dbReference>
<comment type="caution">
    <text evidence="3">The sequence shown here is derived from an EMBL/GenBank/DDBJ whole genome shotgun (WGS) entry which is preliminary data.</text>
</comment>
<keyword evidence="3" id="KW-0645">Protease</keyword>
<dbReference type="OrthoDB" id="9777755at2"/>
<dbReference type="Proteomes" id="UP000295718">
    <property type="component" value="Unassembled WGS sequence"/>
</dbReference>
<dbReference type="PANTHER" id="PTHR35797">
    <property type="entry name" value="PROTEASE-RELATED"/>
    <property type="match status" value="1"/>
</dbReference>
<evidence type="ECO:0000259" key="2">
    <source>
        <dbReference type="Pfam" id="PF02517"/>
    </source>
</evidence>
<dbReference type="STRING" id="1469948.GCA_000732725_01677"/>
<reference evidence="3 4" key="1">
    <citation type="submission" date="2019-03" db="EMBL/GenBank/DDBJ databases">
        <title>Genomic Encyclopedia of Type Strains, Phase IV (KMG-IV): sequencing the most valuable type-strain genomes for metagenomic binning, comparative biology and taxonomic classification.</title>
        <authorList>
            <person name="Goeker M."/>
        </authorList>
    </citation>
    <scope>NUCLEOTIDE SEQUENCE [LARGE SCALE GENOMIC DNA]</scope>
    <source>
        <strain evidence="3 4">DSM 100556</strain>
    </source>
</reference>
<evidence type="ECO:0000313" key="3">
    <source>
        <dbReference type="EMBL" id="TCL53734.1"/>
    </source>
</evidence>
<dbReference type="AlphaFoldDB" id="A0A4R1QSB7"/>
<dbReference type="PANTHER" id="PTHR35797:SF1">
    <property type="entry name" value="PROTEASE"/>
    <property type="match status" value="1"/>
</dbReference>
<gene>
    <name evidence="3" type="ORF">EDD76_1277</name>
</gene>
<dbReference type="InterPro" id="IPR003675">
    <property type="entry name" value="Rce1/LyrA-like_dom"/>
</dbReference>
<dbReference type="GO" id="GO:0080120">
    <property type="term" value="P:CAAX-box protein maturation"/>
    <property type="evidence" value="ECO:0007669"/>
    <property type="project" value="UniProtKB-ARBA"/>
</dbReference>
<dbReference type="EMBL" id="SLUO01000027">
    <property type="protein sequence ID" value="TCL53734.1"/>
    <property type="molecule type" value="Genomic_DNA"/>
</dbReference>
<feature type="transmembrane region" description="Helical" evidence="1">
    <location>
        <begin position="39"/>
        <end position="57"/>
    </location>
</feature>
<sequence length="278" mass="32862">IKSSFLKKNYLSNSFQREAIYFQRHNLFYTTSCNKKTNCWIITVLLLSFSCYLPMLLKRFEIPVPNVLLSTKYLFVLIPVVISLVFEIREHTLKQWVLFLFTRRLPARSILQCALFISIGLGSSYGYAMVAGEPDLFINTYSTIFSVFLNSIYLFAIALLEEMAWRGFFLKRLSMKQEKMRFIFYVGVIWGLWHIPMWSIRNLLTVQEIILYFVWTILLSFILGMFYYRYHSVLILAFLHMIFNTCFLAPVQWNILIVLIVVPILTGFYKLKKCNKSI</sequence>
<feature type="transmembrane region" description="Helical" evidence="1">
    <location>
        <begin position="109"/>
        <end position="128"/>
    </location>
</feature>
<feature type="transmembrane region" description="Helical" evidence="1">
    <location>
        <begin position="182"/>
        <end position="203"/>
    </location>
</feature>
<dbReference type="GO" id="GO:0006508">
    <property type="term" value="P:proteolysis"/>
    <property type="evidence" value="ECO:0007669"/>
    <property type="project" value="UniProtKB-KW"/>
</dbReference>
<feature type="transmembrane region" description="Helical" evidence="1">
    <location>
        <begin position="140"/>
        <end position="161"/>
    </location>
</feature>
<keyword evidence="1" id="KW-0472">Membrane</keyword>